<evidence type="ECO:0000313" key="4">
    <source>
        <dbReference type="Proteomes" id="UP000219327"/>
    </source>
</evidence>
<gene>
    <name evidence="3" type="ORF">CNE99_04560</name>
</gene>
<dbReference type="CDD" id="cd04301">
    <property type="entry name" value="NAT_SF"/>
    <property type="match status" value="1"/>
</dbReference>
<dbReference type="InterPro" id="IPR000182">
    <property type="entry name" value="GNAT_dom"/>
</dbReference>
<accession>A0A2A5WUI2</accession>
<evidence type="ECO:0000313" key="3">
    <source>
        <dbReference type="EMBL" id="PDH39928.1"/>
    </source>
</evidence>
<dbReference type="SUPFAM" id="SSF55729">
    <property type="entry name" value="Acyl-CoA N-acyltransferases (Nat)"/>
    <property type="match status" value="1"/>
</dbReference>
<feature type="region of interest" description="Disordered" evidence="1">
    <location>
        <begin position="1"/>
        <end position="25"/>
    </location>
</feature>
<dbReference type="AlphaFoldDB" id="A0A2A5WUI2"/>
<dbReference type="GO" id="GO:0016747">
    <property type="term" value="F:acyltransferase activity, transferring groups other than amino-acyl groups"/>
    <property type="evidence" value="ECO:0007669"/>
    <property type="project" value="InterPro"/>
</dbReference>
<comment type="caution">
    <text evidence="3">The sequence shown here is derived from an EMBL/GenBank/DDBJ whole genome shotgun (WGS) entry which is preliminary data.</text>
</comment>
<dbReference type="InterPro" id="IPR016181">
    <property type="entry name" value="Acyl_CoA_acyltransferase"/>
</dbReference>
<name>A0A2A5WUI2_9GAMM</name>
<sequence length="197" mass="22471">MIQLQHEQDQHEQQTEQVHQDQVLSDKTQLGDGIRSLRSTLLRSRNWTAPALERLAPLVCDYVNELRAFDANPSAGSAEDYPFLKTYWSHPTRLALAFGDASIHGFVLLFEDPDPGDGEITMEIREFFVHPQYRRSGAGRGAVKALLRSWPGSWQLAVLERNTSALKFWQSVLSDRSASISKERGHYYFSIDRPQAR</sequence>
<dbReference type="PROSITE" id="PS51186">
    <property type="entry name" value="GNAT"/>
    <property type="match status" value="1"/>
</dbReference>
<proteinExistence type="predicted"/>
<evidence type="ECO:0000256" key="1">
    <source>
        <dbReference type="SAM" id="MobiDB-lite"/>
    </source>
</evidence>
<dbReference type="Pfam" id="PF00583">
    <property type="entry name" value="Acetyltransf_1"/>
    <property type="match status" value="1"/>
</dbReference>
<organism evidence="3 4">
    <name type="scientific">OM182 bacterium MED-G24</name>
    <dbReference type="NCBI Taxonomy" id="1986255"/>
    <lineage>
        <taxon>Bacteria</taxon>
        <taxon>Pseudomonadati</taxon>
        <taxon>Pseudomonadota</taxon>
        <taxon>Gammaproteobacteria</taxon>
        <taxon>OMG group</taxon>
        <taxon>OM182 clade</taxon>
    </lineage>
</organism>
<feature type="compositionally biased region" description="Basic and acidic residues" evidence="1">
    <location>
        <begin position="1"/>
        <end position="14"/>
    </location>
</feature>
<dbReference type="EMBL" id="NTKD01000017">
    <property type="protein sequence ID" value="PDH39928.1"/>
    <property type="molecule type" value="Genomic_DNA"/>
</dbReference>
<dbReference type="Gene3D" id="3.40.630.30">
    <property type="match status" value="1"/>
</dbReference>
<protein>
    <recommendedName>
        <fullName evidence="2">N-acetyltransferase domain-containing protein</fullName>
    </recommendedName>
</protein>
<dbReference type="Proteomes" id="UP000219327">
    <property type="component" value="Unassembled WGS sequence"/>
</dbReference>
<reference evidence="3 4" key="1">
    <citation type="submission" date="2017-08" db="EMBL/GenBank/DDBJ databases">
        <title>Fine stratification of microbial communities through a metagenomic profile of the photic zone.</title>
        <authorList>
            <person name="Haro-Moreno J.M."/>
            <person name="Lopez-Perez M."/>
            <person name="De La Torre J."/>
            <person name="Picazo A."/>
            <person name="Camacho A."/>
            <person name="Rodriguez-Valera F."/>
        </authorList>
    </citation>
    <scope>NUCLEOTIDE SEQUENCE [LARGE SCALE GENOMIC DNA]</scope>
    <source>
        <strain evidence="3">MED-G24</strain>
    </source>
</reference>
<evidence type="ECO:0000259" key="2">
    <source>
        <dbReference type="PROSITE" id="PS51186"/>
    </source>
</evidence>
<feature type="domain" description="N-acetyltransferase" evidence="2">
    <location>
        <begin position="42"/>
        <end position="194"/>
    </location>
</feature>